<evidence type="ECO:0000313" key="3">
    <source>
        <dbReference type="Proteomes" id="UP001107558"/>
    </source>
</evidence>
<organism evidence="2 3">
    <name type="scientific">Polypedilum vanderplanki</name>
    <name type="common">Sleeping chironomid midge</name>
    <dbReference type="NCBI Taxonomy" id="319348"/>
    <lineage>
        <taxon>Eukaryota</taxon>
        <taxon>Metazoa</taxon>
        <taxon>Ecdysozoa</taxon>
        <taxon>Arthropoda</taxon>
        <taxon>Hexapoda</taxon>
        <taxon>Insecta</taxon>
        <taxon>Pterygota</taxon>
        <taxon>Neoptera</taxon>
        <taxon>Endopterygota</taxon>
        <taxon>Diptera</taxon>
        <taxon>Nematocera</taxon>
        <taxon>Chironomoidea</taxon>
        <taxon>Chironomidae</taxon>
        <taxon>Chironominae</taxon>
        <taxon>Polypedilum</taxon>
        <taxon>Polypedilum</taxon>
    </lineage>
</organism>
<dbReference type="EMBL" id="JADBJN010000003">
    <property type="protein sequence ID" value="KAG5670093.1"/>
    <property type="molecule type" value="Genomic_DNA"/>
</dbReference>
<name>A0A9J6BJX0_POLVA</name>
<dbReference type="AlphaFoldDB" id="A0A9J6BJX0"/>
<dbReference type="Proteomes" id="UP001107558">
    <property type="component" value="Chromosome 3"/>
</dbReference>
<proteinExistence type="predicted"/>
<gene>
    <name evidence="2" type="ORF">PVAND_000377</name>
</gene>
<evidence type="ECO:0000313" key="2">
    <source>
        <dbReference type="EMBL" id="KAG5670093.1"/>
    </source>
</evidence>
<feature type="signal peptide" evidence="1">
    <location>
        <begin position="1"/>
        <end position="18"/>
    </location>
</feature>
<keyword evidence="1" id="KW-0732">Signal</keyword>
<feature type="chain" id="PRO_5039938477" evidence="1">
    <location>
        <begin position="19"/>
        <end position="421"/>
    </location>
</feature>
<sequence>MKSINFFLLLILFESIKAQIYNYNQGQLMSYENNNPWGNLQSRDNNIINSHTATPNMNMMTMNGYNYNGEIHRTMTNNMNYGNYAPTFPYNRESNLYGGNNFIDMQKPSLQSNIIIPAEHYYSHNNYDAHSNYNGHSNVMQVKPQIVLYEPKLLNHELQSYVRAIDGSPILHALFSINSVPLPPPLVLLTNFGDHSYHYLNSLDELKNVRDLSLRRSAVEMNRDEYDDENDEMTMTADDDLISIAMKKSFEQNSALFNNFMQQKMLNSPFHNLFSGFTHSTPLTTPILPHQPSFNSHGFYPAFTPPSFPNIFPQQYPLPHFDVYNPELQTPSFNFIKPNSDGYDYTPPSLIQIGNSNTNIKSNSGDSMQRGIIQINNDEVDDDMMNTSTVESSTVTEDYETTTTFDNDDRVDINVIKTLAG</sequence>
<evidence type="ECO:0000256" key="1">
    <source>
        <dbReference type="SAM" id="SignalP"/>
    </source>
</evidence>
<reference evidence="2" key="1">
    <citation type="submission" date="2021-03" db="EMBL/GenBank/DDBJ databases">
        <title>Chromosome level genome of the anhydrobiotic midge Polypedilum vanderplanki.</title>
        <authorList>
            <person name="Yoshida Y."/>
            <person name="Kikawada T."/>
            <person name="Gusev O."/>
        </authorList>
    </citation>
    <scope>NUCLEOTIDE SEQUENCE</scope>
    <source>
        <strain evidence="2">NIAS01</strain>
        <tissue evidence="2">Whole body or cell culture</tissue>
    </source>
</reference>
<protein>
    <submittedName>
        <fullName evidence="2">Uncharacterized protein</fullName>
    </submittedName>
</protein>
<keyword evidence="3" id="KW-1185">Reference proteome</keyword>
<accession>A0A9J6BJX0</accession>
<comment type="caution">
    <text evidence="2">The sequence shown here is derived from an EMBL/GenBank/DDBJ whole genome shotgun (WGS) entry which is preliminary data.</text>
</comment>